<evidence type="ECO:0000313" key="2">
    <source>
        <dbReference type="EMBL" id="TWU38278.1"/>
    </source>
</evidence>
<reference evidence="2 3" key="1">
    <citation type="submission" date="2019-02" db="EMBL/GenBank/DDBJ databases">
        <title>Deep-cultivation of Planctomycetes and their phenomic and genomic characterization uncovers novel biology.</title>
        <authorList>
            <person name="Wiegand S."/>
            <person name="Jogler M."/>
            <person name="Boedeker C."/>
            <person name="Pinto D."/>
            <person name="Vollmers J."/>
            <person name="Rivas-Marin E."/>
            <person name="Kohn T."/>
            <person name="Peeters S.H."/>
            <person name="Heuer A."/>
            <person name="Rast P."/>
            <person name="Oberbeckmann S."/>
            <person name="Bunk B."/>
            <person name="Jeske O."/>
            <person name="Meyerdierks A."/>
            <person name="Storesund J.E."/>
            <person name="Kallscheuer N."/>
            <person name="Luecker S."/>
            <person name="Lage O.M."/>
            <person name="Pohl T."/>
            <person name="Merkel B.J."/>
            <person name="Hornburger P."/>
            <person name="Mueller R.-W."/>
            <person name="Bruemmer F."/>
            <person name="Labrenz M."/>
            <person name="Spormann A.M."/>
            <person name="Op Den Camp H."/>
            <person name="Overmann J."/>
            <person name="Amann R."/>
            <person name="Jetten M.S.M."/>
            <person name="Mascher T."/>
            <person name="Medema M.H."/>
            <person name="Devos D.P."/>
            <person name="Kaster A.-K."/>
            <person name="Ovreas L."/>
            <person name="Rohde M."/>
            <person name="Galperin M.Y."/>
            <person name="Jogler C."/>
        </authorList>
    </citation>
    <scope>NUCLEOTIDE SEQUENCE [LARGE SCALE GENOMIC DNA]</scope>
    <source>
        <strain evidence="2 3">Poly41</strain>
    </source>
</reference>
<dbReference type="OrthoDB" id="7064038at2"/>
<evidence type="ECO:0000256" key="1">
    <source>
        <dbReference type="SAM" id="SignalP"/>
    </source>
</evidence>
<accession>A0A5C6DNH9</accession>
<evidence type="ECO:0008006" key="4">
    <source>
        <dbReference type="Google" id="ProtNLM"/>
    </source>
</evidence>
<organism evidence="2 3">
    <name type="scientific">Novipirellula artificiosorum</name>
    <dbReference type="NCBI Taxonomy" id="2528016"/>
    <lineage>
        <taxon>Bacteria</taxon>
        <taxon>Pseudomonadati</taxon>
        <taxon>Planctomycetota</taxon>
        <taxon>Planctomycetia</taxon>
        <taxon>Pirellulales</taxon>
        <taxon>Pirellulaceae</taxon>
        <taxon>Novipirellula</taxon>
    </lineage>
</organism>
<name>A0A5C6DNH9_9BACT</name>
<dbReference type="Proteomes" id="UP000319143">
    <property type="component" value="Unassembled WGS sequence"/>
</dbReference>
<protein>
    <recommendedName>
        <fullName evidence="4">PDZ domain-containing protein</fullName>
    </recommendedName>
</protein>
<feature type="signal peptide" evidence="1">
    <location>
        <begin position="1"/>
        <end position="23"/>
    </location>
</feature>
<feature type="chain" id="PRO_5022812795" description="PDZ domain-containing protein" evidence="1">
    <location>
        <begin position="24"/>
        <end position="572"/>
    </location>
</feature>
<dbReference type="EMBL" id="SJPV01000004">
    <property type="protein sequence ID" value="TWU38278.1"/>
    <property type="molecule type" value="Genomic_DNA"/>
</dbReference>
<keyword evidence="1" id="KW-0732">Signal</keyword>
<dbReference type="AlphaFoldDB" id="A0A5C6DNH9"/>
<proteinExistence type="predicted"/>
<gene>
    <name evidence="2" type="ORF">Poly41_27540</name>
</gene>
<comment type="caution">
    <text evidence="2">The sequence shown here is derived from an EMBL/GenBank/DDBJ whole genome shotgun (WGS) entry which is preliminary data.</text>
</comment>
<dbReference type="RefSeq" id="WP_146526615.1">
    <property type="nucleotide sequence ID" value="NZ_SJPV01000004.1"/>
</dbReference>
<sequence precursor="true">MPRPKLLASLLLASLALCPSANAERLFVLIAGDTSNEVVSDGIQRNMEWIRDTFYSGVPNSQLVVRFLEGQKINQAAILGSIAACPVEEEDTVVFWWLGRCDFEQEERVLLLPDETKLRSTEVRDQLSAKPARLAVMVIDGYQRTLPAAELPEPTLCAAPATEIKPLFRSLFFEPTGMIEIDSAQVGQRPLLITMTGGLLTCGLTLPPGVLGDTNDEPGFLELSTPTDQREIVLERGLLWRDLGDEVRWDTVLSQLRATTSANYRRALGRSHSGSGQTPSFGETRLKYDDVFIEWNKWSNQFRARPRQTRVVREGDRETTYQGEREIHSEIKMTNPIGDLDPDPTFEPEPFEMMPGDHLIEVNGKPIHTEREFQNAMQDLHRGPSEVRFAVIDNLSGRRVEYQTQMNPQTDSNFGIKPWYWKDSLVIVHEVRPGSPAGRAKTLRITPSDHPKEIGLGIHGELIEIDDPFRDGKRMHGILVKSVVDSLRNDLQPGDIVLMIDGCTVKSKEGYRYALTNARQLAGIWIVNGRTKEVEHRHVFLPHTPPDVIAESPEGVESISITPANMESCPIW</sequence>
<evidence type="ECO:0000313" key="3">
    <source>
        <dbReference type="Proteomes" id="UP000319143"/>
    </source>
</evidence>
<keyword evidence="3" id="KW-1185">Reference proteome</keyword>